<dbReference type="GO" id="GO:0005886">
    <property type="term" value="C:plasma membrane"/>
    <property type="evidence" value="ECO:0007669"/>
    <property type="project" value="UniProtKB-SubCell"/>
</dbReference>
<proteinExistence type="inferred from homology"/>
<feature type="transmembrane region" description="Helical" evidence="9">
    <location>
        <begin position="415"/>
        <end position="433"/>
    </location>
</feature>
<evidence type="ECO:0000256" key="1">
    <source>
        <dbReference type="ARBA" id="ARBA00004651"/>
    </source>
</evidence>
<evidence type="ECO:0000313" key="11">
    <source>
        <dbReference type="EMBL" id="SPL72248.1"/>
    </source>
</evidence>
<comment type="subcellular location">
    <subcellularLocation>
        <location evidence="1">Cell membrane</location>
        <topology evidence="1">Multi-pass membrane protein</topology>
    </subcellularLocation>
</comment>
<dbReference type="InterPro" id="IPR002549">
    <property type="entry name" value="AI-2E-like"/>
</dbReference>
<dbReference type="Gene3D" id="3.30.450.40">
    <property type="match status" value="1"/>
</dbReference>
<keyword evidence="5 9" id="KW-0812">Transmembrane</keyword>
<dbReference type="AlphaFoldDB" id="A0A2U3N3J4"/>
<organism evidence="11 12">
    <name type="scientific">Acinetobacter stercoris</name>
    <dbReference type="NCBI Taxonomy" id="2126983"/>
    <lineage>
        <taxon>Bacteria</taxon>
        <taxon>Pseudomonadati</taxon>
        <taxon>Pseudomonadota</taxon>
        <taxon>Gammaproteobacteria</taxon>
        <taxon>Moraxellales</taxon>
        <taxon>Moraxellaceae</taxon>
        <taxon>Acinetobacter</taxon>
    </lineage>
</organism>
<dbReference type="Pfam" id="PF01590">
    <property type="entry name" value="GAF"/>
    <property type="match status" value="1"/>
</dbReference>
<dbReference type="Proteomes" id="UP000245974">
    <property type="component" value="Unassembled WGS sequence"/>
</dbReference>
<keyword evidence="4" id="KW-1003">Cell membrane</keyword>
<keyword evidence="6 9" id="KW-1133">Transmembrane helix</keyword>
<name>A0A2U3N3J4_9GAMM</name>
<evidence type="ECO:0000256" key="2">
    <source>
        <dbReference type="ARBA" id="ARBA00009773"/>
    </source>
</evidence>
<feature type="transmembrane region" description="Helical" evidence="9">
    <location>
        <begin position="237"/>
        <end position="256"/>
    </location>
</feature>
<dbReference type="SMART" id="SM00065">
    <property type="entry name" value="GAF"/>
    <property type="match status" value="1"/>
</dbReference>
<feature type="region of interest" description="Disordered" evidence="8">
    <location>
        <begin position="178"/>
        <end position="211"/>
    </location>
</feature>
<feature type="transmembrane region" description="Helical" evidence="9">
    <location>
        <begin position="77"/>
        <end position="95"/>
    </location>
</feature>
<feature type="transmembrane region" description="Helical" evidence="9">
    <location>
        <begin position="295"/>
        <end position="323"/>
    </location>
</feature>
<gene>
    <name evidence="11" type="primary">tqsA</name>
    <name evidence="11" type="ORF">KPC_3426</name>
</gene>
<sequence length="853" mass="95572">MKKEESNHDRLRKNFTLHQNNLMLEPDDLERLPSRIAPTTLSKLLQVAEISTILKVMAGFVIAAIIVVALYVGKEVLIPLALSILFGFLLDPLVSRLKKLGLPKIPAIVIVVLFTLGILGGAGTYLISQLGSLSQQLPQYQDTITQKLSSIKNYAHGPSVWDGAIKTINNVEHSIEGANASTHDNDTASKSEGQAKSHLHPKQDTHIQQDDSKVQKVQIVSQNQSIASSVFEWGGKVLSPLATAGIVFVFVVLILLDRKDLHDRLLRLFGANLNVGTDALNEAANRIGKYLRMQLVVNMTYGVPMAIGLLVIGVPAAIMWGMVAVVMRFVPYVGPIISALFPITLAFAVDPGWDMVLWTVALILILELITNNIIEPWLYGESTGLSTLAIMVSATFWTAIWGPIGLILSTPLTACILVLSNYIPALGFVKILIGSTPALNPPERFYQRLVADDIDAALDIAKEYVQEHLPKHVTSDLVARRVSEFYDEVAIPAIRLFSNGHHQVAKAEHRLKMHHGLKVFNRDFQNDYPADHLTGRAQVYCIGGRWEVDINISAMLAHCLQLRHVVAINSNESAIQMQSHTFGDIPHDIGVICISLFHPEPMALIRLIHYRINEDYPNTKIIFATWNCDAQSIRDEVKQRFNVYEVVDDLNELLLTIDALLIEEHLACKTYPIPENESERVQILHHLDVLNQKNFPIYEQFIEEIEHAFDVTYAQISWVDTDWVYTPASPLIKSGEKAQVARSESICTHLIVQEDDLLIEDLRRDPRFRHDSELRKNHIRFYDAVPLKNKKGVILGGLCLLDRQPRQLSKDDIDLLHELADDLMSTISNDKKRNARLEDIHGLEYEPPSSLGH</sequence>
<dbReference type="SUPFAM" id="SSF55781">
    <property type="entry name" value="GAF domain-like"/>
    <property type="match status" value="1"/>
</dbReference>
<feature type="transmembrane region" description="Helical" evidence="9">
    <location>
        <begin position="52"/>
        <end position="71"/>
    </location>
</feature>
<feature type="transmembrane region" description="Helical" evidence="9">
    <location>
        <begin position="329"/>
        <end position="349"/>
    </location>
</feature>
<keyword evidence="3" id="KW-0813">Transport</keyword>
<dbReference type="InterPro" id="IPR029016">
    <property type="entry name" value="GAF-like_dom_sf"/>
</dbReference>
<dbReference type="PANTHER" id="PTHR21716">
    <property type="entry name" value="TRANSMEMBRANE PROTEIN"/>
    <property type="match status" value="1"/>
</dbReference>
<comment type="similarity">
    <text evidence="2">Belongs to the autoinducer-2 exporter (AI-2E) (TC 2.A.86) family.</text>
</comment>
<feature type="transmembrane region" description="Helical" evidence="9">
    <location>
        <begin position="107"/>
        <end position="127"/>
    </location>
</feature>
<evidence type="ECO:0000256" key="8">
    <source>
        <dbReference type="SAM" id="MobiDB-lite"/>
    </source>
</evidence>
<keyword evidence="12" id="KW-1185">Reference proteome</keyword>
<feature type="transmembrane region" description="Helical" evidence="9">
    <location>
        <begin position="356"/>
        <end position="374"/>
    </location>
</feature>
<reference evidence="12" key="1">
    <citation type="submission" date="2018-03" db="EMBL/GenBank/DDBJ databases">
        <authorList>
            <person name="Blom J."/>
        </authorList>
    </citation>
    <scope>NUCLEOTIDE SEQUENCE [LARGE SCALE GENOMIC DNA]</scope>
    <source>
        <strain evidence="12">KPC-SM-21</strain>
    </source>
</reference>
<dbReference type="RefSeq" id="WP_171334538.1">
    <property type="nucleotide sequence ID" value="NZ_OOGT01000244.1"/>
</dbReference>
<evidence type="ECO:0000256" key="6">
    <source>
        <dbReference type="ARBA" id="ARBA00022989"/>
    </source>
</evidence>
<evidence type="ECO:0000256" key="3">
    <source>
        <dbReference type="ARBA" id="ARBA00022448"/>
    </source>
</evidence>
<dbReference type="EMBL" id="OOGT01000244">
    <property type="protein sequence ID" value="SPL72248.1"/>
    <property type="molecule type" value="Genomic_DNA"/>
</dbReference>
<dbReference type="InterPro" id="IPR003018">
    <property type="entry name" value="GAF"/>
</dbReference>
<keyword evidence="7 9" id="KW-0472">Membrane</keyword>
<dbReference type="InParanoid" id="A0A2U3N3J4"/>
<feature type="transmembrane region" description="Helical" evidence="9">
    <location>
        <begin position="386"/>
        <end position="408"/>
    </location>
</feature>
<protein>
    <submittedName>
        <fullName evidence="11">AI-2 transport protein TqsA</fullName>
    </submittedName>
</protein>
<dbReference type="Pfam" id="PF01594">
    <property type="entry name" value="AI-2E_transport"/>
    <property type="match status" value="2"/>
</dbReference>
<evidence type="ECO:0000256" key="9">
    <source>
        <dbReference type="SAM" id="Phobius"/>
    </source>
</evidence>
<evidence type="ECO:0000259" key="10">
    <source>
        <dbReference type="SMART" id="SM00065"/>
    </source>
</evidence>
<evidence type="ECO:0000313" key="12">
    <source>
        <dbReference type="Proteomes" id="UP000245974"/>
    </source>
</evidence>
<evidence type="ECO:0000256" key="7">
    <source>
        <dbReference type="ARBA" id="ARBA00023136"/>
    </source>
</evidence>
<feature type="domain" description="GAF" evidence="10">
    <location>
        <begin position="693"/>
        <end position="837"/>
    </location>
</feature>
<dbReference type="PANTHER" id="PTHR21716:SF53">
    <property type="entry name" value="PERMEASE PERM-RELATED"/>
    <property type="match status" value="1"/>
</dbReference>
<accession>A0A2U3N3J4</accession>
<evidence type="ECO:0000256" key="4">
    <source>
        <dbReference type="ARBA" id="ARBA00022475"/>
    </source>
</evidence>
<feature type="compositionally biased region" description="Basic and acidic residues" evidence="8">
    <location>
        <begin position="183"/>
        <end position="211"/>
    </location>
</feature>
<evidence type="ECO:0000256" key="5">
    <source>
        <dbReference type="ARBA" id="ARBA00022692"/>
    </source>
</evidence>